<name>A0A5C8NQE7_9ACTN</name>
<evidence type="ECO:0000256" key="3">
    <source>
        <dbReference type="ARBA" id="ARBA00022679"/>
    </source>
</evidence>
<organism evidence="16 17">
    <name type="scientific">Aeromicrobium terrae</name>
    <dbReference type="NCBI Taxonomy" id="2498846"/>
    <lineage>
        <taxon>Bacteria</taxon>
        <taxon>Bacillati</taxon>
        <taxon>Actinomycetota</taxon>
        <taxon>Actinomycetes</taxon>
        <taxon>Propionibacteriales</taxon>
        <taxon>Nocardioidaceae</taxon>
        <taxon>Aeromicrobium</taxon>
    </lineage>
</organism>
<evidence type="ECO:0000256" key="12">
    <source>
        <dbReference type="ARBA" id="ARBA00060592"/>
    </source>
</evidence>
<evidence type="ECO:0000256" key="5">
    <source>
        <dbReference type="ARBA" id="ARBA00022960"/>
    </source>
</evidence>
<dbReference type="CDD" id="cd13432">
    <property type="entry name" value="LDT_IgD_like_2"/>
    <property type="match status" value="1"/>
</dbReference>
<dbReference type="GO" id="GO:0071555">
    <property type="term" value="P:cell wall organization"/>
    <property type="evidence" value="ECO:0007669"/>
    <property type="project" value="UniProtKB-UniRule"/>
</dbReference>
<gene>
    <name evidence="16" type="ORF">FHP06_00710</name>
</gene>
<keyword evidence="17" id="KW-1185">Reference proteome</keyword>
<dbReference type="GO" id="GO:0005576">
    <property type="term" value="C:extracellular region"/>
    <property type="evidence" value="ECO:0007669"/>
    <property type="project" value="TreeGrafter"/>
</dbReference>
<feature type="active site" description="Proton donor/acceptor" evidence="13">
    <location>
        <position position="311"/>
    </location>
</feature>
<evidence type="ECO:0000256" key="4">
    <source>
        <dbReference type="ARBA" id="ARBA00022729"/>
    </source>
</evidence>
<dbReference type="Gene3D" id="2.60.40.3710">
    <property type="match status" value="1"/>
</dbReference>
<comment type="pathway">
    <text evidence="12">Glycan biosynthesis.</text>
</comment>
<dbReference type="Gene3D" id="2.40.440.10">
    <property type="entry name" value="L,D-transpeptidase catalytic domain-like"/>
    <property type="match status" value="1"/>
</dbReference>
<evidence type="ECO:0000313" key="17">
    <source>
        <dbReference type="Proteomes" id="UP000321571"/>
    </source>
</evidence>
<keyword evidence="5 13" id="KW-0133">Cell shape</keyword>
<evidence type="ECO:0000256" key="7">
    <source>
        <dbReference type="ARBA" id="ARBA00023136"/>
    </source>
</evidence>
<dbReference type="GO" id="GO:0071972">
    <property type="term" value="F:peptidoglycan L,D-transpeptidase activity"/>
    <property type="evidence" value="ECO:0007669"/>
    <property type="project" value="TreeGrafter"/>
</dbReference>
<dbReference type="PROSITE" id="PS52029">
    <property type="entry name" value="LD_TPASE"/>
    <property type="match status" value="1"/>
</dbReference>
<keyword evidence="7" id="KW-0472">Membrane</keyword>
<dbReference type="GO" id="GO:0008360">
    <property type="term" value="P:regulation of cell shape"/>
    <property type="evidence" value="ECO:0007669"/>
    <property type="project" value="UniProtKB-UniRule"/>
</dbReference>
<sequence>MRLLIVPLSAALLAACSAGDVKDVVAPKDPITLASNVQVKAKDVPVDTIVTASAEHGTITQAKLATADGKDSLKGRVTGDQWVASERLEPGTRYELTVTGKGEDGKADTLTRSFTTQQLTLDQQTFPAVAPLKNETVGVGMPIIVKFDLPVKNKTLYERNMHVTTDPEVTEGSWTWLSDREAHFRPKEFWPAGTKVKVVLRLNSLPAGDGIYGQKDQVVPFRIGRSVVSTVDVGAHRLTVKIDGKTARTIPISAGDARHQTRRGTKIIMEKFSSVRMDAATTGVDSEDPDYYNIDDVKWAMRVTNSGEFLHAAPWQGSNQGRANVSHGCTGMSTADAAWLFSQSRRGDVVKFVDSPRPLESQNGWTDWNVSWSDWVKGSALS</sequence>
<protein>
    <recommendedName>
        <fullName evidence="15">L,D-TPase catalytic domain-containing protein</fullName>
    </recommendedName>
</protein>
<evidence type="ECO:0000256" key="13">
    <source>
        <dbReference type="PROSITE-ProRule" id="PRU01373"/>
    </source>
</evidence>
<dbReference type="AlphaFoldDB" id="A0A5C8NQE7"/>
<evidence type="ECO:0000256" key="6">
    <source>
        <dbReference type="ARBA" id="ARBA00022984"/>
    </source>
</evidence>
<feature type="domain" description="L,D-TPase catalytic" evidence="15">
    <location>
        <begin position="227"/>
        <end position="353"/>
    </location>
</feature>
<evidence type="ECO:0000256" key="9">
    <source>
        <dbReference type="ARBA" id="ARBA00023288"/>
    </source>
</evidence>
<evidence type="ECO:0000256" key="11">
    <source>
        <dbReference type="ARBA" id="ARBA00023316"/>
    </source>
</evidence>
<feature type="chain" id="PRO_5039555712" description="L,D-TPase catalytic domain-containing protein" evidence="14">
    <location>
        <begin position="19"/>
        <end position="382"/>
    </location>
</feature>
<evidence type="ECO:0000256" key="10">
    <source>
        <dbReference type="ARBA" id="ARBA00023315"/>
    </source>
</evidence>
<dbReference type="GO" id="GO:0016746">
    <property type="term" value="F:acyltransferase activity"/>
    <property type="evidence" value="ECO:0007669"/>
    <property type="project" value="UniProtKB-KW"/>
</dbReference>
<accession>A0A5C8NQE7</accession>
<dbReference type="OrthoDB" id="5242354at2"/>
<dbReference type="PANTHER" id="PTHR30582:SF2">
    <property type="entry name" value="L,D-TRANSPEPTIDASE YCIB-RELATED"/>
    <property type="match status" value="1"/>
</dbReference>
<evidence type="ECO:0000256" key="1">
    <source>
        <dbReference type="ARBA" id="ARBA00004752"/>
    </source>
</evidence>
<dbReference type="Proteomes" id="UP000321571">
    <property type="component" value="Unassembled WGS sequence"/>
</dbReference>
<dbReference type="Pfam" id="PF03734">
    <property type="entry name" value="YkuD"/>
    <property type="match status" value="1"/>
</dbReference>
<evidence type="ECO:0000259" key="15">
    <source>
        <dbReference type="PROSITE" id="PS52029"/>
    </source>
</evidence>
<dbReference type="CDD" id="cd16913">
    <property type="entry name" value="YkuD_like"/>
    <property type="match status" value="1"/>
</dbReference>
<dbReference type="SUPFAM" id="SSF141523">
    <property type="entry name" value="L,D-transpeptidase catalytic domain-like"/>
    <property type="match status" value="1"/>
</dbReference>
<dbReference type="InterPro" id="IPR038063">
    <property type="entry name" value="Transpep_catalytic_dom"/>
</dbReference>
<keyword evidence="6 13" id="KW-0573">Peptidoglycan synthesis</keyword>
<keyword evidence="2" id="KW-1003">Cell membrane</keyword>
<reference evidence="16 17" key="1">
    <citation type="submission" date="2019-06" db="EMBL/GenBank/DDBJ databases">
        <title>Aeromicrobium sp. nov., isolated from a maize field.</title>
        <authorList>
            <person name="Lin S.-Y."/>
            <person name="Tsai C.-F."/>
            <person name="Young C.-C."/>
        </authorList>
    </citation>
    <scope>NUCLEOTIDE SEQUENCE [LARGE SCALE GENOMIC DNA]</scope>
    <source>
        <strain evidence="16 17">CC-CFT486</strain>
    </source>
</reference>
<comment type="pathway">
    <text evidence="1 13">Cell wall biogenesis; peptidoglycan biosynthesis.</text>
</comment>
<dbReference type="Pfam" id="PF17964">
    <property type="entry name" value="Big_10"/>
    <property type="match status" value="1"/>
</dbReference>
<feature type="signal peptide" evidence="14">
    <location>
        <begin position="1"/>
        <end position="18"/>
    </location>
</feature>
<feature type="active site" description="Nucleophile" evidence="13">
    <location>
        <position position="329"/>
    </location>
</feature>
<dbReference type="UniPathway" id="UPA00219"/>
<keyword evidence="8" id="KW-0564">Palmitate</keyword>
<proteinExistence type="predicted"/>
<evidence type="ECO:0000256" key="14">
    <source>
        <dbReference type="SAM" id="SignalP"/>
    </source>
</evidence>
<keyword evidence="9" id="KW-0449">Lipoprotein</keyword>
<keyword evidence="10" id="KW-0012">Acyltransferase</keyword>
<evidence type="ECO:0000256" key="2">
    <source>
        <dbReference type="ARBA" id="ARBA00022475"/>
    </source>
</evidence>
<evidence type="ECO:0000256" key="8">
    <source>
        <dbReference type="ARBA" id="ARBA00023139"/>
    </source>
</evidence>
<dbReference type="FunFam" id="2.40.440.10:FF:000005">
    <property type="entry name" value="L,D-transpeptidase 2"/>
    <property type="match status" value="1"/>
</dbReference>
<evidence type="ECO:0000313" key="16">
    <source>
        <dbReference type="EMBL" id="TXL63310.1"/>
    </source>
</evidence>
<dbReference type="Gene3D" id="2.60.40.3780">
    <property type="match status" value="1"/>
</dbReference>
<dbReference type="InterPro" id="IPR005490">
    <property type="entry name" value="LD_TPept_cat_dom"/>
</dbReference>
<dbReference type="PROSITE" id="PS51257">
    <property type="entry name" value="PROKAR_LIPOPROTEIN"/>
    <property type="match status" value="1"/>
</dbReference>
<dbReference type="InterPro" id="IPR041280">
    <property type="entry name" value="Big_10"/>
</dbReference>
<dbReference type="GO" id="GO:0018104">
    <property type="term" value="P:peptidoglycan-protein cross-linking"/>
    <property type="evidence" value="ECO:0007669"/>
    <property type="project" value="TreeGrafter"/>
</dbReference>
<dbReference type="PANTHER" id="PTHR30582">
    <property type="entry name" value="L,D-TRANSPEPTIDASE"/>
    <property type="match status" value="1"/>
</dbReference>
<dbReference type="InterPro" id="IPR050979">
    <property type="entry name" value="LD-transpeptidase"/>
</dbReference>
<keyword evidence="11 13" id="KW-0961">Cell wall biogenesis/degradation</keyword>
<keyword evidence="3" id="KW-0808">Transferase</keyword>
<dbReference type="EMBL" id="VDUX01000001">
    <property type="protein sequence ID" value="TXL63310.1"/>
    <property type="molecule type" value="Genomic_DNA"/>
</dbReference>
<keyword evidence="4 14" id="KW-0732">Signal</keyword>
<comment type="caution">
    <text evidence="16">The sequence shown here is derived from an EMBL/GenBank/DDBJ whole genome shotgun (WGS) entry which is preliminary data.</text>
</comment>